<name>B1C6W0_9FIRM</name>
<comment type="caution">
    <text evidence="2">The sequence shown here is derived from an EMBL/GenBank/DDBJ whole genome shotgun (WGS) entry which is preliminary data.</text>
</comment>
<evidence type="ECO:0000256" key="1">
    <source>
        <dbReference type="SAM" id="Phobius"/>
    </source>
</evidence>
<keyword evidence="1" id="KW-1133">Transmembrane helix</keyword>
<keyword evidence="3" id="KW-1185">Reference proteome</keyword>
<dbReference type="AlphaFoldDB" id="B1C6W0"/>
<organism evidence="2 3">
    <name type="scientific">Anaerofustis stercorihominis DSM 17244</name>
    <dbReference type="NCBI Taxonomy" id="445971"/>
    <lineage>
        <taxon>Bacteria</taxon>
        <taxon>Bacillati</taxon>
        <taxon>Bacillota</taxon>
        <taxon>Clostridia</taxon>
        <taxon>Eubacteriales</taxon>
        <taxon>Eubacteriaceae</taxon>
        <taxon>Anaerofustis</taxon>
    </lineage>
</organism>
<evidence type="ECO:0000313" key="3">
    <source>
        <dbReference type="Proteomes" id="UP000005178"/>
    </source>
</evidence>
<dbReference type="Proteomes" id="UP000005178">
    <property type="component" value="Unassembled WGS sequence"/>
</dbReference>
<feature type="transmembrane region" description="Helical" evidence="1">
    <location>
        <begin position="30"/>
        <end position="53"/>
    </location>
</feature>
<gene>
    <name evidence="2" type="ORF">ANASTE_00457</name>
</gene>
<reference evidence="2" key="1">
    <citation type="submission" date="2008-01" db="EMBL/GenBank/DDBJ databases">
        <authorList>
            <person name="Fulton L."/>
            <person name="Clifton S."/>
            <person name="Fulton B."/>
            <person name="Xu J."/>
            <person name="Minx P."/>
            <person name="Pepin K.H."/>
            <person name="Johnson M."/>
            <person name="Thiruvilangam P."/>
            <person name="Bhonagiri V."/>
            <person name="Nash W.E."/>
            <person name="Mardis E.R."/>
            <person name="Wilson R.K."/>
        </authorList>
    </citation>
    <scope>NUCLEOTIDE SEQUENCE [LARGE SCALE GENOMIC DNA]</scope>
    <source>
        <strain evidence="2">DSM 17244</strain>
    </source>
</reference>
<dbReference type="EMBL" id="ABIL02000005">
    <property type="protein sequence ID" value="EDS72747.1"/>
    <property type="molecule type" value="Genomic_DNA"/>
</dbReference>
<proteinExistence type="predicted"/>
<dbReference type="HOGENOM" id="CLU_1782851_0_0_9"/>
<sequence>MNLQAFKNKLLNLAEKFEQVKFIQAVRRGFIFMIPIIMVYSFSSVILSIPIPAYQSWLQSQNIRFIFDIVTLLNSATTSYFSILLVFSISWSYAEILNIKMVKVLFPLLLVLLFCLYLEYLMKILIFHISALPVLFRLYYLLSYL</sequence>
<reference evidence="2" key="2">
    <citation type="submission" date="2013-08" db="EMBL/GenBank/DDBJ databases">
        <title>Draft genome sequence of Anaerofustis stercorihominis (DSM 17244).</title>
        <authorList>
            <person name="Sudarsanam P."/>
            <person name="Ley R."/>
            <person name="Guruge J."/>
            <person name="Turnbaugh P.J."/>
            <person name="Mahowald M."/>
            <person name="Liep D."/>
            <person name="Gordon J."/>
        </authorList>
    </citation>
    <scope>NUCLEOTIDE SEQUENCE</scope>
    <source>
        <strain evidence="2">DSM 17244</strain>
    </source>
</reference>
<feature type="transmembrane region" description="Helical" evidence="1">
    <location>
        <begin position="65"/>
        <end position="89"/>
    </location>
</feature>
<accession>B1C6W0</accession>
<feature type="transmembrane region" description="Helical" evidence="1">
    <location>
        <begin position="125"/>
        <end position="142"/>
    </location>
</feature>
<keyword evidence="1" id="KW-0812">Transmembrane</keyword>
<evidence type="ECO:0000313" key="2">
    <source>
        <dbReference type="EMBL" id="EDS72747.1"/>
    </source>
</evidence>
<keyword evidence="1" id="KW-0472">Membrane</keyword>
<dbReference type="STRING" id="445971.ANASTE_00457"/>
<protein>
    <submittedName>
        <fullName evidence="2">Uncharacterized protein</fullName>
    </submittedName>
</protein>
<feature type="transmembrane region" description="Helical" evidence="1">
    <location>
        <begin position="101"/>
        <end position="118"/>
    </location>
</feature>